<dbReference type="KEGG" id="sulg:FJR48_10760"/>
<dbReference type="AlphaFoldDB" id="A0A5P8P353"/>
<protein>
    <submittedName>
        <fullName evidence="1">Alpha/beta hydrolase</fullName>
    </submittedName>
</protein>
<dbReference type="SUPFAM" id="SSF53474">
    <property type="entry name" value="alpha/beta-Hydrolases"/>
    <property type="match status" value="1"/>
</dbReference>
<keyword evidence="2" id="KW-1185">Reference proteome</keyword>
<gene>
    <name evidence="1" type="ORF">FJR48_10760</name>
</gene>
<dbReference type="Proteomes" id="UP000326944">
    <property type="component" value="Chromosome"/>
</dbReference>
<keyword evidence="1" id="KW-0378">Hydrolase</keyword>
<dbReference type="PANTHER" id="PTHR37946:SF1">
    <property type="entry name" value="SLL1969 PROTEIN"/>
    <property type="match status" value="1"/>
</dbReference>
<organism evidence="1 2">
    <name type="scientific">Sulfurimonas lithotrophica</name>
    <dbReference type="NCBI Taxonomy" id="2590022"/>
    <lineage>
        <taxon>Bacteria</taxon>
        <taxon>Pseudomonadati</taxon>
        <taxon>Campylobacterota</taxon>
        <taxon>Epsilonproteobacteria</taxon>
        <taxon>Campylobacterales</taxon>
        <taxon>Sulfurimonadaceae</taxon>
        <taxon>Sulfurimonas</taxon>
    </lineage>
</organism>
<dbReference type="EMBL" id="CP043617">
    <property type="protein sequence ID" value="QFR50183.1"/>
    <property type="molecule type" value="Genomic_DNA"/>
</dbReference>
<accession>A0A5P8P353</accession>
<dbReference type="RefSeq" id="WP_152308131.1">
    <property type="nucleotide sequence ID" value="NZ_CP043617.1"/>
</dbReference>
<dbReference type="InterPro" id="IPR029058">
    <property type="entry name" value="AB_hydrolase_fold"/>
</dbReference>
<dbReference type="OrthoDB" id="556502at2"/>
<name>A0A5P8P353_9BACT</name>
<dbReference type="Pfam" id="PF06028">
    <property type="entry name" value="DUF915"/>
    <property type="match status" value="1"/>
</dbReference>
<evidence type="ECO:0000313" key="1">
    <source>
        <dbReference type="EMBL" id="QFR50183.1"/>
    </source>
</evidence>
<evidence type="ECO:0000313" key="2">
    <source>
        <dbReference type="Proteomes" id="UP000326944"/>
    </source>
</evidence>
<reference evidence="1 2" key="1">
    <citation type="submission" date="2019-09" db="EMBL/GenBank/DDBJ databases">
        <title>Sulfurimonas gotlandica sp. nov., a chemoautotrophic and psychrotolerant epsilonproteobacterium isolated from a pelagic redoxcline, and an emended description of the genus Sulfurimonas.</title>
        <authorList>
            <person name="Wang S."/>
            <person name="Jiang L."/>
            <person name="Shao S."/>
        </authorList>
    </citation>
    <scope>NUCLEOTIDE SEQUENCE [LARGE SCALE GENOMIC DNA]</scope>
    <source>
        <strain evidence="1 2">GYSZ_1</strain>
    </source>
</reference>
<dbReference type="InterPro" id="IPR010315">
    <property type="entry name" value="DUF915_hydro-like"/>
</dbReference>
<dbReference type="PANTHER" id="PTHR37946">
    <property type="entry name" value="SLL1969 PROTEIN"/>
    <property type="match status" value="1"/>
</dbReference>
<proteinExistence type="predicted"/>
<dbReference type="GO" id="GO:0016787">
    <property type="term" value="F:hydrolase activity"/>
    <property type="evidence" value="ECO:0007669"/>
    <property type="project" value="UniProtKB-KW"/>
</dbReference>
<sequence length="386" mass="44060">MPFFFTSCALLDIKKNIQKQSNIAKINIRIESKTNSNIFIVLTKKKAKTYDVKNYTVVKKQSEVTFYVEPDEYKIFAFEDTNNDKKYSKDEYISISDNLFIYAKDKLNLVLKLRPLRKNENFNKDMFSINLDNSSAYLGDIVSLNSPVFSNENVSKGFWKPIEFVQDVEFGIFLLEKYNPNKKPVLFIHGVFGSPKHFSYLIEHLDHSKYQPFIAYYPSGFSASIISNILTNNTTLLQSKLGFEKISIIAHSLGGIIARDMLNRLNENNFNLVDKFISISAPYNGNIAAGFGVKNSPLVIPVWKDLDPNSEFLNKLYRKSLPKDTEAYLLFGIKGVNSTDGSVSIASQLRYKAQDEAKQIRGFDETHKSILESEKVSNMINKYLAN</sequence>
<dbReference type="Gene3D" id="3.40.50.1820">
    <property type="entry name" value="alpha/beta hydrolase"/>
    <property type="match status" value="1"/>
</dbReference>